<name>A0AA52EF57_9PROT</name>
<dbReference type="Proteomes" id="UP001268683">
    <property type="component" value="Chromosome"/>
</dbReference>
<feature type="domain" description="Putative DNA-binding" evidence="1">
    <location>
        <begin position="14"/>
        <end position="106"/>
    </location>
</feature>
<gene>
    <name evidence="2" type="ORF">QGN29_08970</name>
</gene>
<dbReference type="Gene3D" id="1.10.150.690">
    <property type="entry name" value="DUF2063"/>
    <property type="match status" value="1"/>
</dbReference>
<reference evidence="2" key="1">
    <citation type="submission" date="2023-04" db="EMBL/GenBank/DDBJ databases">
        <title>Complete genome sequence of Temperatibacter marinus.</title>
        <authorList>
            <person name="Rong J.-C."/>
            <person name="Yi M.-L."/>
            <person name="Zhao Q."/>
        </authorList>
    </citation>
    <scope>NUCLEOTIDE SEQUENCE</scope>
    <source>
        <strain evidence="2">NBRC 110045</strain>
    </source>
</reference>
<dbReference type="InterPro" id="IPR044922">
    <property type="entry name" value="DUF2063_N_sf"/>
</dbReference>
<protein>
    <submittedName>
        <fullName evidence="2">DNA-binding domain-containing protein</fullName>
    </submittedName>
</protein>
<dbReference type="EMBL" id="CP123872">
    <property type="protein sequence ID" value="WND01690.1"/>
    <property type="molecule type" value="Genomic_DNA"/>
</dbReference>
<proteinExistence type="predicted"/>
<dbReference type="InterPro" id="IPR018640">
    <property type="entry name" value="DUF2063"/>
</dbReference>
<dbReference type="AlphaFoldDB" id="A0AA52EF57"/>
<dbReference type="RefSeq" id="WP_310797519.1">
    <property type="nucleotide sequence ID" value="NZ_CP123872.1"/>
</dbReference>
<evidence type="ECO:0000313" key="2">
    <source>
        <dbReference type="EMBL" id="WND01690.1"/>
    </source>
</evidence>
<dbReference type="KEGG" id="tmk:QGN29_08970"/>
<organism evidence="2 3">
    <name type="scientific">Temperatibacter marinus</name>
    <dbReference type="NCBI Taxonomy" id="1456591"/>
    <lineage>
        <taxon>Bacteria</taxon>
        <taxon>Pseudomonadati</taxon>
        <taxon>Pseudomonadota</taxon>
        <taxon>Alphaproteobacteria</taxon>
        <taxon>Kordiimonadales</taxon>
        <taxon>Temperatibacteraceae</taxon>
        <taxon>Temperatibacter</taxon>
    </lineage>
</organism>
<keyword evidence="2" id="KW-0238">DNA-binding</keyword>
<keyword evidence="3" id="KW-1185">Reference proteome</keyword>
<evidence type="ECO:0000259" key="1">
    <source>
        <dbReference type="Pfam" id="PF09836"/>
    </source>
</evidence>
<accession>A0AA52EF57</accession>
<sequence length="266" mass="30180">MTDEFRSPYDLASLQKDFTKRLSNPSCEESDIEDYIQGGLFEPSERLQIHQNNVHLSLVDTIVSSFPVTSSMTGDDFIRAVAREFVKTELPSAPMLSAYAPRFADFWLGFDKAQDYPFIADMLRAEAAIDYVQEMPESIPISPVEWQKLSQSKILLENNSLKITKSKIAFCSRWPIIDMWLAATGQLDFDGIEMADNPQNILVINVEGDVFLHSLSQSEYDFLSYKGEENGVEQRCEIYLKNAEEFGKDSLGSVMASLFEKGIFIY</sequence>
<dbReference type="GO" id="GO:0003677">
    <property type="term" value="F:DNA binding"/>
    <property type="evidence" value="ECO:0007669"/>
    <property type="project" value="UniProtKB-KW"/>
</dbReference>
<dbReference type="Pfam" id="PF09836">
    <property type="entry name" value="DUF2063"/>
    <property type="match status" value="1"/>
</dbReference>
<evidence type="ECO:0000313" key="3">
    <source>
        <dbReference type="Proteomes" id="UP001268683"/>
    </source>
</evidence>